<gene>
    <name evidence="2" type="ORF">EYC98_14220</name>
</gene>
<dbReference type="Gene3D" id="1.20.120.520">
    <property type="entry name" value="nmb1532 protein domain like"/>
    <property type="match status" value="1"/>
</dbReference>
<dbReference type="CDD" id="cd12108">
    <property type="entry name" value="Hr-like"/>
    <property type="match status" value="1"/>
</dbReference>
<dbReference type="Pfam" id="PF01814">
    <property type="entry name" value="Hemerythrin"/>
    <property type="match status" value="1"/>
</dbReference>
<sequence>MSKQAKKKTVKTHDGSMAYKSGAWSFSAAGPRVIDKKAQNLGGIVEQLNSEHRYFSALLDQLEVESERLQPGKIPDYPLLLDIVDYLVNYPDQFHHPREDLLFGELLKVDKNFATDLKRLIREHKTLRSYNDSLFAELNRIADGRPVNRPELRRSLQRYIDGYRKHMGFESTSIFPKAKGSLNADAMARLQEKTSAIDDPLFGAQLQNRYRRLGRSLQSRIEGFSAELASREIAGIESAISGTSIAMNRIQALREGLTEVNRTALQRNKDTLKDLIPRPIGLVTLPAALMRNHGQYLQDSVKALRIALTDEVRD</sequence>
<evidence type="ECO:0000259" key="1">
    <source>
        <dbReference type="Pfam" id="PF01814"/>
    </source>
</evidence>
<evidence type="ECO:0000313" key="3">
    <source>
        <dbReference type="Proteomes" id="UP001143362"/>
    </source>
</evidence>
<dbReference type="RefSeq" id="WP_279246009.1">
    <property type="nucleotide sequence ID" value="NZ_SHNN01000002.1"/>
</dbReference>
<dbReference type="EMBL" id="SHNN01000002">
    <property type="protein sequence ID" value="MCX2982015.1"/>
    <property type="molecule type" value="Genomic_DNA"/>
</dbReference>
<dbReference type="InterPro" id="IPR012312">
    <property type="entry name" value="Hemerythrin-like"/>
</dbReference>
<protein>
    <recommendedName>
        <fullName evidence="1">Hemerythrin-like domain-containing protein</fullName>
    </recommendedName>
</protein>
<accession>A0ABT3TI67</accession>
<comment type="caution">
    <text evidence="2">The sequence shown here is derived from an EMBL/GenBank/DDBJ whole genome shotgun (WGS) entry which is preliminary data.</text>
</comment>
<organism evidence="2 3">
    <name type="scientific">Candidatus Litorirhabdus singularis</name>
    <dbReference type="NCBI Taxonomy" id="2518993"/>
    <lineage>
        <taxon>Bacteria</taxon>
        <taxon>Pseudomonadati</taxon>
        <taxon>Pseudomonadota</taxon>
        <taxon>Gammaproteobacteria</taxon>
        <taxon>Cellvibrionales</taxon>
        <taxon>Halieaceae</taxon>
        <taxon>Candidatus Litorirhabdus</taxon>
    </lineage>
</organism>
<name>A0ABT3TI67_9GAMM</name>
<keyword evidence="3" id="KW-1185">Reference proteome</keyword>
<reference evidence="2" key="1">
    <citation type="submission" date="2019-02" db="EMBL/GenBank/DDBJ databases">
        <authorList>
            <person name="Li S.-H."/>
        </authorList>
    </citation>
    <scope>NUCLEOTIDE SEQUENCE</scope>
    <source>
        <strain evidence="2">IMCC14734</strain>
    </source>
</reference>
<evidence type="ECO:0000313" key="2">
    <source>
        <dbReference type="EMBL" id="MCX2982015.1"/>
    </source>
</evidence>
<dbReference type="PANTHER" id="PTHR39966:SF1">
    <property type="entry name" value="HEMERYTHRIN-LIKE DOMAIN-CONTAINING PROTEIN"/>
    <property type="match status" value="1"/>
</dbReference>
<dbReference type="Proteomes" id="UP001143362">
    <property type="component" value="Unassembled WGS sequence"/>
</dbReference>
<dbReference type="PANTHER" id="PTHR39966">
    <property type="entry name" value="BLL2471 PROTEIN-RELATED"/>
    <property type="match status" value="1"/>
</dbReference>
<feature type="domain" description="Hemerythrin-like" evidence="1">
    <location>
        <begin position="44"/>
        <end position="178"/>
    </location>
</feature>
<proteinExistence type="predicted"/>